<protein>
    <submittedName>
        <fullName evidence="1">Uncharacterized protein</fullName>
    </submittedName>
</protein>
<name>A0AA38QAK8_9AGAR</name>
<gene>
    <name evidence="1" type="ORF">F5890DRAFT_1549471</name>
</gene>
<dbReference type="Proteomes" id="UP001163850">
    <property type="component" value="Unassembled WGS sequence"/>
</dbReference>
<accession>A0AA38QAK8</accession>
<reference evidence="1" key="1">
    <citation type="submission" date="2022-08" db="EMBL/GenBank/DDBJ databases">
        <authorList>
            <consortium name="DOE Joint Genome Institute"/>
            <person name="Min B."/>
            <person name="Riley R."/>
            <person name="Sierra-Patev S."/>
            <person name="Naranjo-Ortiz M."/>
            <person name="Looney B."/>
            <person name="Konkel Z."/>
            <person name="Slot J.C."/>
            <person name="Sakamoto Y."/>
            <person name="Steenwyk J.L."/>
            <person name="Rokas A."/>
            <person name="Carro J."/>
            <person name="Camarero S."/>
            <person name="Ferreira P."/>
            <person name="Molpeceres G."/>
            <person name="Ruiz-Duenas F.J."/>
            <person name="Serrano A."/>
            <person name="Henrissat B."/>
            <person name="Drula E."/>
            <person name="Hughes K.W."/>
            <person name="Mata J.L."/>
            <person name="Ishikawa N.K."/>
            <person name="Vargas-Isla R."/>
            <person name="Ushijima S."/>
            <person name="Smith C.A."/>
            <person name="Ahrendt S."/>
            <person name="Andreopoulos W."/>
            <person name="He G."/>
            <person name="Labutti K."/>
            <person name="Lipzen A."/>
            <person name="Ng V."/>
            <person name="Sandor L."/>
            <person name="Barry K."/>
            <person name="Martinez A.T."/>
            <person name="Xiao Y."/>
            <person name="Gibbons J.G."/>
            <person name="Terashima K."/>
            <person name="Hibbett D.S."/>
            <person name="Grigoriev I.V."/>
        </authorList>
    </citation>
    <scope>NUCLEOTIDE SEQUENCE</scope>
    <source>
        <strain evidence="1">TFB7829</strain>
    </source>
</reference>
<evidence type="ECO:0000313" key="2">
    <source>
        <dbReference type="Proteomes" id="UP001163850"/>
    </source>
</evidence>
<sequence length="244" mass="27459">MFSNNKLVPTWGSSSDFCTPQSHSSTVHHHLSSSAHYTFITSLRAIGKVGNAASGTPSPLTPTSDDDMTPAHPATYHSWAYERHLHQSTPGLYPRYFWLEAALSQNDTKNCQNCDPRSLRGWEAVKCSRSLALKKAHHEILEEFPPFKNHSSFWGADAALRDQLRNLKDTNNARMKRKGNWAVDRDNKKEVCIRHLYLHAHVCATRRGSLDGSRAASMIFVQSIPGYPLRSTHSLINDLHDAKE</sequence>
<proteinExistence type="predicted"/>
<dbReference type="AlphaFoldDB" id="A0AA38QAK8"/>
<organism evidence="1 2">
    <name type="scientific">Lentinula detonsa</name>
    <dbReference type="NCBI Taxonomy" id="2804962"/>
    <lineage>
        <taxon>Eukaryota</taxon>
        <taxon>Fungi</taxon>
        <taxon>Dikarya</taxon>
        <taxon>Basidiomycota</taxon>
        <taxon>Agaricomycotina</taxon>
        <taxon>Agaricomycetes</taxon>
        <taxon>Agaricomycetidae</taxon>
        <taxon>Agaricales</taxon>
        <taxon>Marasmiineae</taxon>
        <taxon>Omphalotaceae</taxon>
        <taxon>Lentinula</taxon>
    </lineage>
</organism>
<comment type="caution">
    <text evidence="1">The sequence shown here is derived from an EMBL/GenBank/DDBJ whole genome shotgun (WGS) entry which is preliminary data.</text>
</comment>
<evidence type="ECO:0000313" key="1">
    <source>
        <dbReference type="EMBL" id="KAJ3989686.1"/>
    </source>
</evidence>
<dbReference type="EMBL" id="MU801896">
    <property type="protein sequence ID" value="KAJ3989686.1"/>
    <property type="molecule type" value="Genomic_DNA"/>
</dbReference>